<gene>
    <name evidence="2" type="ORF">H9810_07370</name>
</gene>
<keyword evidence="1" id="KW-0472">Membrane</keyword>
<dbReference type="Proteomes" id="UP000824031">
    <property type="component" value="Unassembled WGS sequence"/>
</dbReference>
<evidence type="ECO:0000313" key="2">
    <source>
        <dbReference type="EMBL" id="HIZ48517.1"/>
    </source>
</evidence>
<comment type="caution">
    <text evidence="2">The sequence shown here is derived from an EMBL/GenBank/DDBJ whole genome shotgun (WGS) entry which is preliminary data.</text>
</comment>
<evidence type="ECO:0000313" key="3">
    <source>
        <dbReference type="Proteomes" id="UP000824031"/>
    </source>
</evidence>
<feature type="transmembrane region" description="Helical" evidence="1">
    <location>
        <begin position="32"/>
        <end position="53"/>
    </location>
</feature>
<keyword evidence="1" id="KW-1133">Transmembrane helix</keyword>
<dbReference type="AlphaFoldDB" id="A0A9D2JGM8"/>
<keyword evidence="1" id="KW-0812">Transmembrane</keyword>
<accession>A0A9D2JGM8</accession>
<reference evidence="2" key="2">
    <citation type="submission" date="2021-04" db="EMBL/GenBank/DDBJ databases">
        <authorList>
            <person name="Gilroy R."/>
        </authorList>
    </citation>
    <scope>NUCLEOTIDE SEQUENCE</scope>
    <source>
        <strain evidence="2">3436</strain>
    </source>
</reference>
<sequence length="63" mass="7256">MLTVFFAAVYYLVFLFLIDLIFSNTLSVLTDILAVVCWVVAFLVSVGLAEYTVKRIKEKYKEK</sequence>
<proteinExistence type="predicted"/>
<evidence type="ECO:0000256" key="1">
    <source>
        <dbReference type="SAM" id="Phobius"/>
    </source>
</evidence>
<reference evidence="2" key="1">
    <citation type="journal article" date="2021" name="PeerJ">
        <title>Extensive microbial diversity within the chicken gut microbiome revealed by metagenomics and culture.</title>
        <authorList>
            <person name="Gilroy R."/>
            <person name="Ravi A."/>
            <person name="Getino M."/>
            <person name="Pursley I."/>
            <person name="Horton D.L."/>
            <person name="Alikhan N.F."/>
            <person name="Baker D."/>
            <person name="Gharbi K."/>
            <person name="Hall N."/>
            <person name="Watson M."/>
            <person name="Adriaenssens E.M."/>
            <person name="Foster-Nyarko E."/>
            <person name="Jarju S."/>
            <person name="Secka A."/>
            <person name="Antonio M."/>
            <person name="Oren A."/>
            <person name="Chaudhuri R.R."/>
            <person name="La Ragione R."/>
            <person name="Hildebrand F."/>
            <person name="Pallen M.J."/>
        </authorList>
    </citation>
    <scope>NUCLEOTIDE SEQUENCE</scope>
    <source>
        <strain evidence="2">3436</strain>
    </source>
</reference>
<protein>
    <submittedName>
        <fullName evidence="2">Uncharacterized protein</fullName>
    </submittedName>
</protein>
<name>A0A9D2JGM8_9FIRM</name>
<organism evidence="2 3">
    <name type="scientific">Candidatus Gemmiger excrementavium</name>
    <dbReference type="NCBI Taxonomy" id="2838608"/>
    <lineage>
        <taxon>Bacteria</taxon>
        <taxon>Bacillati</taxon>
        <taxon>Bacillota</taxon>
        <taxon>Clostridia</taxon>
        <taxon>Eubacteriales</taxon>
        <taxon>Gemmiger</taxon>
    </lineage>
</organism>
<feature type="transmembrane region" description="Helical" evidence="1">
    <location>
        <begin position="7"/>
        <end position="26"/>
    </location>
</feature>
<dbReference type="EMBL" id="DXBO01000110">
    <property type="protein sequence ID" value="HIZ48517.1"/>
    <property type="molecule type" value="Genomic_DNA"/>
</dbReference>